<organism evidence="3 4">
    <name type="scientific">Pedobacter ginsengisoli</name>
    <dbReference type="NCBI Taxonomy" id="363852"/>
    <lineage>
        <taxon>Bacteria</taxon>
        <taxon>Pseudomonadati</taxon>
        <taxon>Bacteroidota</taxon>
        <taxon>Sphingobacteriia</taxon>
        <taxon>Sphingobacteriales</taxon>
        <taxon>Sphingobacteriaceae</taxon>
        <taxon>Pedobacter</taxon>
    </lineage>
</organism>
<dbReference type="PROSITE" id="PS50965">
    <property type="entry name" value="NERD"/>
    <property type="match status" value="1"/>
</dbReference>
<dbReference type="OrthoDB" id="9813328at2"/>
<keyword evidence="1" id="KW-0472">Membrane</keyword>
<dbReference type="AlphaFoldDB" id="A0A2D1U1S8"/>
<keyword evidence="1" id="KW-1133">Transmembrane helix</keyword>
<evidence type="ECO:0000313" key="3">
    <source>
        <dbReference type="EMBL" id="ATP55549.1"/>
    </source>
</evidence>
<keyword evidence="4" id="KW-1185">Reference proteome</keyword>
<gene>
    <name evidence="3" type="ORF">CPT03_03260</name>
</gene>
<dbReference type="Proteomes" id="UP000223749">
    <property type="component" value="Chromosome"/>
</dbReference>
<feature type="domain" description="NERD" evidence="2">
    <location>
        <begin position="29"/>
        <end position="145"/>
    </location>
</feature>
<proteinExistence type="predicted"/>
<sequence>MVDKVIEFWPLWLLLFLTLVIKIIRPLIKGIIGEIAVAFVLKFLSKKNYRVIHDVTLYGDGYKSQIDHIVVSKFGVFVIETKNYKGWILGSERAQYWTQVIYKSKKKLYNPILQNYGHIKALKSTLSNYPSIKYIPIVVFTWKSTLKINTSSEVVKIFSLLRTIKRYKQNILSDFLKDEIFEVIKSNNGKKHKNQSRLIKISENSHQRIFQ</sequence>
<evidence type="ECO:0000313" key="4">
    <source>
        <dbReference type="Proteomes" id="UP000223749"/>
    </source>
</evidence>
<keyword evidence="1" id="KW-0812">Transmembrane</keyword>
<protein>
    <submittedName>
        <fullName evidence="3">NERD nuclease</fullName>
    </submittedName>
</protein>
<feature type="transmembrane region" description="Helical" evidence="1">
    <location>
        <begin position="12"/>
        <end position="41"/>
    </location>
</feature>
<dbReference type="RefSeq" id="WP_099437497.1">
    <property type="nucleotide sequence ID" value="NZ_CP024091.1"/>
</dbReference>
<reference evidence="3 4" key="1">
    <citation type="submission" date="2017-10" db="EMBL/GenBank/DDBJ databases">
        <title>Whole genome of Pedobacter ginsengisoli T01R-27 isolated from tomato rhizosphere.</title>
        <authorList>
            <person name="Weon H.-Y."/>
            <person name="Lee S.A."/>
            <person name="Sang M.K."/>
            <person name="Song J."/>
        </authorList>
    </citation>
    <scope>NUCLEOTIDE SEQUENCE [LARGE SCALE GENOMIC DNA]</scope>
    <source>
        <strain evidence="3 4">T01R-27</strain>
    </source>
</reference>
<dbReference type="InterPro" id="IPR011528">
    <property type="entry name" value="NERD"/>
</dbReference>
<evidence type="ECO:0000256" key="1">
    <source>
        <dbReference type="SAM" id="Phobius"/>
    </source>
</evidence>
<dbReference type="KEGG" id="pgs:CPT03_03260"/>
<accession>A0A2D1U1S8</accession>
<dbReference type="Pfam" id="PF08378">
    <property type="entry name" value="NERD"/>
    <property type="match status" value="1"/>
</dbReference>
<name>A0A2D1U1S8_9SPHI</name>
<dbReference type="EMBL" id="CP024091">
    <property type="protein sequence ID" value="ATP55549.1"/>
    <property type="molecule type" value="Genomic_DNA"/>
</dbReference>
<evidence type="ECO:0000259" key="2">
    <source>
        <dbReference type="PROSITE" id="PS50965"/>
    </source>
</evidence>